<keyword evidence="3" id="KW-0378">Hydrolase</keyword>
<evidence type="ECO:0000256" key="5">
    <source>
        <dbReference type="ARBA" id="ARBA00051722"/>
    </source>
</evidence>
<dbReference type="Gene3D" id="3.20.20.140">
    <property type="entry name" value="Metal-dependent hydrolases"/>
    <property type="match status" value="1"/>
</dbReference>
<evidence type="ECO:0000313" key="7">
    <source>
        <dbReference type="Proteomes" id="UP000824633"/>
    </source>
</evidence>
<dbReference type="PIRSF" id="PIRSF016557">
    <property type="entry name" value="Caps_synth_CpsB"/>
    <property type="match status" value="1"/>
</dbReference>
<comment type="similarity">
    <text evidence="1">Belongs to the metallo-dependent hydrolases superfamily. CpsB/CapC family.</text>
</comment>
<evidence type="ECO:0000256" key="4">
    <source>
        <dbReference type="ARBA" id="ARBA00022912"/>
    </source>
</evidence>
<dbReference type="Pfam" id="PF19567">
    <property type="entry name" value="CpsB_CapC"/>
    <property type="match status" value="1"/>
</dbReference>
<proteinExistence type="inferred from homology"/>
<dbReference type="InterPro" id="IPR016667">
    <property type="entry name" value="Caps_polysacc_synth_CpsB/CapC"/>
</dbReference>
<comment type="catalytic activity">
    <reaction evidence="5">
        <text>O-phospho-L-tyrosyl-[protein] + H2O = L-tyrosyl-[protein] + phosphate</text>
        <dbReference type="Rhea" id="RHEA:10684"/>
        <dbReference type="Rhea" id="RHEA-COMP:10136"/>
        <dbReference type="Rhea" id="RHEA-COMP:20101"/>
        <dbReference type="ChEBI" id="CHEBI:15377"/>
        <dbReference type="ChEBI" id="CHEBI:43474"/>
        <dbReference type="ChEBI" id="CHEBI:46858"/>
        <dbReference type="ChEBI" id="CHEBI:61978"/>
        <dbReference type="EC" id="3.1.3.48"/>
    </reaction>
</comment>
<evidence type="ECO:0000256" key="3">
    <source>
        <dbReference type="ARBA" id="ARBA00022801"/>
    </source>
</evidence>
<name>A0ABN6IZM8_9CLOT</name>
<accession>A0ABN6IZM8</accession>
<dbReference type="InterPro" id="IPR016195">
    <property type="entry name" value="Pol/histidinol_Pase-like"/>
</dbReference>
<dbReference type="SUPFAM" id="SSF89550">
    <property type="entry name" value="PHP domain-like"/>
    <property type="match status" value="1"/>
</dbReference>
<sequence length="254" mass="29380">MIDIHSHILPKIDDGAENINITLEMIKNAVNDGIEKIVATPHYYIGYGTTPITEVKDYINKLNYFIEEKNLKIQIYSGQEVYLNEHTIHDYLEGKIGTINDSKYMLIECPMNEFNDYIFDIIYELKIRGIIPIIAHPERYFFVIENRLYINKFIEYGCLFQVNSGSIQGLFGRKVKLAAELLLNNGIYNFIGSDAHNNTNRTTGLSKAINLSNKINTESEKIFIESSNKLLKNKNIIFCGQKIKENKFKFHFFS</sequence>
<keyword evidence="4" id="KW-0904">Protein phosphatase</keyword>
<keyword evidence="7" id="KW-1185">Reference proteome</keyword>
<gene>
    <name evidence="6" type="ORF">psyc5s11_31780</name>
</gene>
<dbReference type="PANTHER" id="PTHR39181:SF1">
    <property type="entry name" value="TYROSINE-PROTEIN PHOSPHATASE YWQE"/>
    <property type="match status" value="1"/>
</dbReference>
<dbReference type="EMBL" id="AP024849">
    <property type="protein sequence ID" value="BCZ47111.1"/>
    <property type="molecule type" value="Genomic_DNA"/>
</dbReference>
<dbReference type="EC" id="3.1.3.48" evidence="2"/>
<dbReference type="RefSeq" id="WP_224033489.1">
    <property type="nucleotide sequence ID" value="NZ_AP024849.1"/>
</dbReference>
<protein>
    <recommendedName>
        <fullName evidence="2">protein-tyrosine-phosphatase</fullName>
        <ecNumber evidence="2">3.1.3.48</ecNumber>
    </recommendedName>
</protein>
<dbReference type="PANTHER" id="PTHR39181">
    <property type="entry name" value="TYROSINE-PROTEIN PHOSPHATASE YWQE"/>
    <property type="match status" value="1"/>
</dbReference>
<reference evidence="7" key="1">
    <citation type="submission" date="2021-07" db="EMBL/GenBank/DDBJ databases">
        <title>Complete genome sequencing of a Clostridium isolate.</title>
        <authorList>
            <person name="Ueki A."/>
            <person name="Tonouchi A."/>
        </authorList>
    </citation>
    <scope>NUCLEOTIDE SEQUENCE [LARGE SCALE GENOMIC DNA]</scope>
    <source>
        <strain evidence="7">C5S11</strain>
    </source>
</reference>
<evidence type="ECO:0000256" key="1">
    <source>
        <dbReference type="ARBA" id="ARBA00005750"/>
    </source>
</evidence>
<evidence type="ECO:0000313" key="6">
    <source>
        <dbReference type="EMBL" id="BCZ47111.1"/>
    </source>
</evidence>
<evidence type="ECO:0000256" key="2">
    <source>
        <dbReference type="ARBA" id="ARBA00013064"/>
    </source>
</evidence>
<organism evidence="6 7">
    <name type="scientific">Clostridium gelidum</name>
    <dbReference type="NCBI Taxonomy" id="704125"/>
    <lineage>
        <taxon>Bacteria</taxon>
        <taxon>Bacillati</taxon>
        <taxon>Bacillota</taxon>
        <taxon>Clostridia</taxon>
        <taxon>Eubacteriales</taxon>
        <taxon>Clostridiaceae</taxon>
        <taxon>Clostridium</taxon>
    </lineage>
</organism>
<dbReference type="Proteomes" id="UP000824633">
    <property type="component" value="Chromosome"/>
</dbReference>